<reference evidence="3" key="1">
    <citation type="submission" date="2023-03" db="UniProtKB">
        <authorList>
            <consortium name="WormBaseParasite"/>
        </authorList>
    </citation>
    <scope>IDENTIFICATION</scope>
</reference>
<keyword evidence="1" id="KW-1133">Transmembrane helix</keyword>
<dbReference type="SUPFAM" id="SSF90112">
    <property type="entry name" value="Neurotransmitter-gated ion-channel transmembrane pore"/>
    <property type="match status" value="1"/>
</dbReference>
<keyword evidence="1" id="KW-0812">Transmembrane</keyword>
<evidence type="ECO:0000256" key="1">
    <source>
        <dbReference type="SAM" id="Phobius"/>
    </source>
</evidence>
<sequence length="126" mass="14839">MVEQVAPFSELPIDIRLTSTQLSGNNLMHLKRRSVSAASHQLTLNTGATRRLGRNRYRDTVYRQNMMKWRQLEWTGEKVDKLCQFSFPLAFICFNCFYWLYYTTESTKQMQRLLDETNLTGSFTPV</sequence>
<dbReference type="GO" id="GO:0006811">
    <property type="term" value="P:monoatomic ion transport"/>
    <property type="evidence" value="ECO:0007669"/>
    <property type="project" value="InterPro"/>
</dbReference>
<dbReference type="GO" id="GO:0016020">
    <property type="term" value="C:membrane"/>
    <property type="evidence" value="ECO:0007669"/>
    <property type="project" value="InterPro"/>
</dbReference>
<evidence type="ECO:0000313" key="2">
    <source>
        <dbReference type="Proteomes" id="UP000036681"/>
    </source>
</evidence>
<dbReference type="WBParaSite" id="ALUE_0001775801-mRNA-1">
    <property type="protein sequence ID" value="ALUE_0001775801-mRNA-1"/>
    <property type="gene ID" value="ALUE_0001775801"/>
</dbReference>
<keyword evidence="1" id="KW-0472">Membrane</keyword>
<proteinExistence type="predicted"/>
<name>A0A9J2Q6D1_ASCLU</name>
<dbReference type="InterPro" id="IPR038050">
    <property type="entry name" value="Neuro_actylchol_rec"/>
</dbReference>
<feature type="transmembrane region" description="Helical" evidence="1">
    <location>
        <begin position="85"/>
        <end position="102"/>
    </location>
</feature>
<dbReference type="Gene3D" id="1.20.58.390">
    <property type="entry name" value="Neurotransmitter-gated ion-channel transmembrane domain"/>
    <property type="match status" value="1"/>
</dbReference>
<dbReference type="InterPro" id="IPR036719">
    <property type="entry name" value="Neuro-gated_channel_TM_sf"/>
</dbReference>
<evidence type="ECO:0000313" key="3">
    <source>
        <dbReference type="WBParaSite" id="ALUE_0001775801-mRNA-1"/>
    </source>
</evidence>
<dbReference type="AlphaFoldDB" id="A0A9J2Q6D1"/>
<dbReference type="Proteomes" id="UP000036681">
    <property type="component" value="Unplaced"/>
</dbReference>
<accession>A0A9J2Q6D1</accession>
<keyword evidence="2" id="KW-1185">Reference proteome</keyword>
<protein>
    <submittedName>
        <fullName evidence="3">Neurotransmitter-gated ion-channel transmembrane domain-containing protein</fullName>
    </submittedName>
</protein>
<organism evidence="2 3">
    <name type="scientific">Ascaris lumbricoides</name>
    <name type="common">Giant roundworm</name>
    <dbReference type="NCBI Taxonomy" id="6252"/>
    <lineage>
        <taxon>Eukaryota</taxon>
        <taxon>Metazoa</taxon>
        <taxon>Ecdysozoa</taxon>
        <taxon>Nematoda</taxon>
        <taxon>Chromadorea</taxon>
        <taxon>Rhabditida</taxon>
        <taxon>Spirurina</taxon>
        <taxon>Ascaridomorpha</taxon>
        <taxon>Ascaridoidea</taxon>
        <taxon>Ascarididae</taxon>
        <taxon>Ascaris</taxon>
    </lineage>
</organism>